<evidence type="ECO:0000313" key="2">
    <source>
        <dbReference type="Proteomes" id="UP000023152"/>
    </source>
</evidence>
<feature type="non-terminal residue" evidence="1">
    <location>
        <position position="1"/>
    </location>
</feature>
<dbReference type="Proteomes" id="UP000023152">
    <property type="component" value="Unassembled WGS sequence"/>
</dbReference>
<organism evidence="1 2">
    <name type="scientific">Reticulomyxa filosa</name>
    <dbReference type="NCBI Taxonomy" id="46433"/>
    <lineage>
        <taxon>Eukaryota</taxon>
        <taxon>Sar</taxon>
        <taxon>Rhizaria</taxon>
        <taxon>Retaria</taxon>
        <taxon>Foraminifera</taxon>
        <taxon>Monothalamids</taxon>
        <taxon>Reticulomyxidae</taxon>
        <taxon>Reticulomyxa</taxon>
    </lineage>
</organism>
<dbReference type="EMBL" id="ASPP01018947">
    <property type="protein sequence ID" value="ETO15629.1"/>
    <property type="molecule type" value="Genomic_DNA"/>
</dbReference>
<keyword evidence="2" id="KW-1185">Reference proteome</keyword>
<gene>
    <name evidence="1" type="ORF">RFI_21736</name>
</gene>
<evidence type="ECO:0000313" key="1">
    <source>
        <dbReference type="EMBL" id="ETO15629.1"/>
    </source>
</evidence>
<comment type="caution">
    <text evidence="1">The sequence shown here is derived from an EMBL/GenBank/DDBJ whole genome shotgun (WGS) entry which is preliminary data.</text>
</comment>
<sequence length="576" mass="67080">NNTCKHVLRLLFNSCFHTDPIFAEKCTEYWKCNDSDEKKDEMYLPEGECTSFARIMLDYVSKHYSANIQQAHVLKSSILPFHAFVQELGAMLLSKQLELQQLPTSVSSIIRLTYLQSSIIKARDVIGLIELPNPNDKPSQVYPIEQLQKWNKLISDPNQNVIKKIEMQLQNSIWEFFGRYLTDRSWFKDIQLRFDTKNTKASTLDDEISQLKLLVNTLEVHSIFAPRIHKNLRKLYSNKENIRTLRAKEIMECFDREKSDCHMIDTLKCLNALTDKQISHDRSKSKTLMEQLLQKAQPNLSKEMHDLIKERMNGKHGKDLITSRKNELLYVIKQIAQNPIAQLLLQSMHNINWEIEGSWKAACQLAGITNEQLQQIISTEHLQNFDPIQQQQQQQQALRKLFEDEKSVSQPDLKLCVDILLPITSDDTIQQQSEAAMNRIKIWMQQRRLIDQVIYLEMTQQIAKTNSDMIDIPFICNQCIDWCSQQQLISEKVREWCHAVINHTSSMQNYAYAIQGLSALLNSQQTLENLLEQAVNQSLLLKKLIFSSITFFPTIDCKKISKMNHIAILFMKKQHI</sequence>
<reference evidence="1 2" key="1">
    <citation type="journal article" date="2013" name="Curr. Biol.">
        <title>The Genome of the Foraminiferan Reticulomyxa filosa.</title>
        <authorList>
            <person name="Glockner G."/>
            <person name="Hulsmann N."/>
            <person name="Schleicher M."/>
            <person name="Noegel A.A."/>
            <person name="Eichinger L."/>
            <person name="Gallinger C."/>
            <person name="Pawlowski J."/>
            <person name="Sierra R."/>
            <person name="Euteneuer U."/>
            <person name="Pillet L."/>
            <person name="Moustafa A."/>
            <person name="Platzer M."/>
            <person name="Groth M."/>
            <person name="Szafranski K."/>
            <person name="Schliwa M."/>
        </authorList>
    </citation>
    <scope>NUCLEOTIDE SEQUENCE [LARGE SCALE GENOMIC DNA]</scope>
</reference>
<dbReference type="AlphaFoldDB" id="X6MP39"/>
<proteinExistence type="predicted"/>
<accession>X6MP39</accession>
<name>X6MP39_RETFI</name>
<protein>
    <submittedName>
        <fullName evidence="1">Uncharacterized protein</fullName>
    </submittedName>
</protein>